<keyword evidence="7" id="KW-0030">Aminoacyl-tRNA synthetase</keyword>
<evidence type="ECO:0000313" key="10">
    <source>
        <dbReference type="EMBL" id="KAK1343756.1"/>
    </source>
</evidence>
<dbReference type="EMBL" id="JAULJE010000004">
    <property type="protein sequence ID" value="KAK1343756.1"/>
    <property type="molecule type" value="Genomic_DNA"/>
</dbReference>
<dbReference type="InterPro" id="IPR002300">
    <property type="entry name" value="aa-tRNA-synth_Ia"/>
</dbReference>
<dbReference type="AlphaFoldDB" id="A0AA40LRS3"/>
<feature type="domain" description="Aminoacyl-tRNA synthetase class Ia" evidence="9">
    <location>
        <begin position="1"/>
        <end position="181"/>
    </location>
</feature>
<keyword evidence="11" id="KW-1185">Reference proteome</keyword>
<dbReference type="EC" id="6.1.1.9" evidence="2"/>
<keyword evidence="6" id="KW-0648">Protein biosynthesis</keyword>
<evidence type="ECO:0000256" key="6">
    <source>
        <dbReference type="ARBA" id="ARBA00022917"/>
    </source>
</evidence>
<evidence type="ECO:0000256" key="7">
    <source>
        <dbReference type="ARBA" id="ARBA00023146"/>
    </source>
</evidence>
<dbReference type="GO" id="GO:0005829">
    <property type="term" value="C:cytosol"/>
    <property type="evidence" value="ECO:0007669"/>
    <property type="project" value="TreeGrafter"/>
</dbReference>
<proteinExistence type="inferred from homology"/>
<evidence type="ECO:0000256" key="2">
    <source>
        <dbReference type="ARBA" id="ARBA00013169"/>
    </source>
</evidence>
<dbReference type="Proteomes" id="UP001177744">
    <property type="component" value="Unassembled WGS sequence"/>
</dbReference>
<sequence>MDPQLSAAVTEAFEGVISRCTHLVNWFCTLNSAISDIQVDKKELTGRNLHSVPGYKEKVEFGLISFAYKVQGSESHDEAVVATTWMETMLGDVAITPAHDQKDEVGQRHGLEAISIMDSRGALVNAVLVVLKEQGGLSGGIKDNPMGVPLCNRSKDVVEPLLQLQWYLHCGEMAQAHQHSVARGHLHILQRPIS</sequence>
<dbReference type="GO" id="GO:0004832">
    <property type="term" value="F:valine-tRNA ligase activity"/>
    <property type="evidence" value="ECO:0007669"/>
    <property type="project" value="UniProtKB-EC"/>
</dbReference>
<accession>A0AA40LRS3</accession>
<dbReference type="SUPFAM" id="SSF52374">
    <property type="entry name" value="Nucleotidylyl transferase"/>
    <property type="match status" value="1"/>
</dbReference>
<dbReference type="PANTHER" id="PTHR11946">
    <property type="entry name" value="VALYL-TRNA SYNTHETASES"/>
    <property type="match status" value="1"/>
</dbReference>
<evidence type="ECO:0000256" key="5">
    <source>
        <dbReference type="ARBA" id="ARBA00022840"/>
    </source>
</evidence>
<keyword evidence="4" id="KW-0547">Nucleotide-binding</keyword>
<evidence type="ECO:0000259" key="9">
    <source>
        <dbReference type="Pfam" id="PF00133"/>
    </source>
</evidence>
<dbReference type="SUPFAM" id="SSF50677">
    <property type="entry name" value="ValRS/IleRS/LeuRS editing domain"/>
    <property type="match status" value="1"/>
</dbReference>
<gene>
    <name evidence="10" type="ORF">QTO34_014309</name>
</gene>
<dbReference type="PANTHER" id="PTHR11946:SF109">
    <property type="entry name" value="VALINE--TRNA LIGASE"/>
    <property type="match status" value="1"/>
</dbReference>
<dbReference type="InterPro" id="IPR002303">
    <property type="entry name" value="Valyl-tRNA_ligase"/>
</dbReference>
<reference evidence="10" key="1">
    <citation type="submission" date="2023-06" db="EMBL/GenBank/DDBJ databases">
        <title>Reference genome for the Northern bat (Eptesicus nilssonii), a most northern bat species.</title>
        <authorList>
            <person name="Laine V.N."/>
            <person name="Pulliainen A.T."/>
            <person name="Lilley T.M."/>
        </authorList>
    </citation>
    <scope>NUCLEOTIDE SEQUENCE</scope>
    <source>
        <strain evidence="10">BLF_Eptnil</strain>
        <tissue evidence="10">Kidney</tissue>
    </source>
</reference>
<evidence type="ECO:0000256" key="3">
    <source>
        <dbReference type="ARBA" id="ARBA00022598"/>
    </source>
</evidence>
<dbReference type="GO" id="GO:0006438">
    <property type="term" value="P:valyl-tRNA aminoacylation"/>
    <property type="evidence" value="ECO:0007669"/>
    <property type="project" value="InterPro"/>
</dbReference>
<evidence type="ECO:0000256" key="1">
    <source>
        <dbReference type="ARBA" id="ARBA00005594"/>
    </source>
</evidence>
<evidence type="ECO:0000256" key="8">
    <source>
        <dbReference type="ARBA" id="ARBA00029936"/>
    </source>
</evidence>
<comment type="caution">
    <text evidence="10">The sequence shown here is derived from an EMBL/GenBank/DDBJ whole genome shotgun (WGS) entry which is preliminary data.</text>
</comment>
<dbReference type="GO" id="GO:0002161">
    <property type="term" value="F:aminoacyl-tRNA deacylase activity"/>
    <property type="evidence" value="ECO:0007669"/>
    <property type="project" value="InterPro"/>
</dbReference>
<evidence type="ECO:0000256" key="4">
    <source>
        <dbReference type="ARBA" id="ARBA00022741"/>
    </source>
</evidence>
<protein>
    <recommendedName>
        <fullName evidence="2">valine--tRNA ligase</fullName>
        <ecNumber evidence="2">6.1.1.9</ecNumber>
    </recommendedName>
    <alternativeName>
        <fullName evidence="8">Valyl-tRNA synthetase</fullName>
    </alternativeName>
</protein>
<dbReference type="Pfam" id="PF00133">
    <property type="entry name" value="tRNA-synt_1"/>
    <property type="match status" value="1"/>
</dbReference>
<evidence type="ECO:0000313" key="11">
    <source>
        <dbReference type="Proteomes" id="UP001177744"/>
    </source>
</evidence>
<dbReference type="GO" id="GO:0005524">
    <property type="term" value="F:ATP binding"/>
    <property type="evidence" value="ECO:0007669"/>
    <property type="project" value="UniProtKB-KW"/>
</dbReference>
<keyword evidence="3" id="KW-0436">Ligase</keyword>
<name>A0AA40LRS3_CNENI</name>
<comment type="similarity">
    <text evidence="1">Belongs to the class-I aminoacyl-tRNA synthetase family.</text>
</comment>
<dbReference type="InterPro" id="IPR009008">
    <property type="entry name" value="Val/Leu/Ile-tRNA-synth_edit"/>
</dbReference>
<keyword evidence="5" id="KW-0067">ATP-binding</keyword>
<organism evidence="10 11">
    <name type="scientific">Cnephaeus nilssonii</name>
    <name type="common">Northern bat</name>
    <name type="synonym">Eptesicus nilssonii</name>
    <dbReference type="NCBI Taxonomy" id="3371016"/>
    <lineage>
        <taxon>Eukaryota</taxon>
        <taxon>Metazoa</taxon>
        <taxon>Chordata</taxon>
        <taxon>Craniata</taxon>
        <taxon>Vertebrata</taxon>
        <taxon>Euteleostomi</taxon>
        <taxon>Mammalia</taxon>
        <taxon>Eutheria</taxon>
        <taxon>Laurasiatheria</taxon>
        <taxon>Chiroptera</taxon>
        <taxon>Yangochiroptera</taxon>
        <taxon>Vespertilionidae</taxon>
        <taxon>Cnephaeus</taxon>
    </lineage>
</organism>